<dbReference type="PANTHER" id="PTHR36920:SF1">
    <property type="entry name" value="OUTER MEMBRANE PROTEIN W"/>
    <property type="match status" value="1"/>
</dbReference>
<dbReference type="Gene3D" id="2.40.160.20">
    <property type="match status" value="1"/>
</dbReference>
<comment type="caution">
    <text evidence="3">The sequence shown here is derived from an EMBL/GenBank/DDBJ whole genome shotgun (WGS) entry which is preliminary data.</text>
</comment>
<feature type="chain" id="PRO_5045608143" evidence="2">
    <location>
        <begin position="27"/>
        <end position="226"/>
    </location>
</feature>
<dbReference type="RefSeq" id="WP_273672897.1">
    <property type="nucleotide sequence ID" value="NZ_JAQQXR010000007.1"/>
</dbReference>
<dbReference type="InterPro" id="IPR011250">
    <property type="entry name" value="OMP/PagP_B-barrel"/>
</dbReference>
<proteinExistence type="predicted"/>
<evidence type="ECO:0000313" key="3">
    <source>
        <dbReference type="EMBL" id="MDC8759633.1"/>
    </source>
</evidence>
<reference evidence="3 4" key="1">
    <citation type="submission" date="2022-10" db="EMBL/GenBank/DDBJ databases">
        <title>Janthinobacterium sp. hw3 Genome sequencing.</title>
        <authorList>
            <person name="Park S."/>
        </authorList>
    </citation>
    <scope>NUCLEOTIDE SEQUENCE [LARGE SCALE GENOMIC DNA]</scope>
    <source>
        <strain evidence="4">hw3</strain>
    </source>
</reference>
<evidence type="ECO:0000313" key="4">
    <source>
        <dbReference type="Proteomes" id="UP001221208"/>
    </source>
</evidence>
<evidence type="ECO:0000256" key="1">
    <source>
        <dbReference type="ARBA" id="ARBA00004442"/>
    </source>
</evidence>
<accession>A0ABT5K3R5</accession>
<name>A0ABT5K3R5_9BURK</name>
<comment type="subcellular location">
    <subcellularLocation>
        <location evidence="1">Cell outer membrane</location>
    </subcellularLocation>
</comment>
<gene>
    <name evidence="3" type="ORF">OIK44_18775</name>
</gene>
<feature type="signal peptide" evidence="2">
    <location>
        <begin position="1"/>
        <end position="26"/>
    </location>
</feature>
<dbReference type="EMBL" id="JAQQXR010000007">
    <property type="protein sequence ID" value="MDC8759633.1"/>
    <property type="molecule type" value="Genomic_DNA"/>
</dbReference>
<keyword evidence="2" id="KW-0732">Signal</keyword>
<dbReference type="Pfam" id="PF03922">
    <property type="entry name" value="OmpW"/>
    <property type="match status" value="1"/>
</dbReference>
<organism evidence="3 4">
    <name type="scientific">Janthinobacterium fluminis</name>
    <dbReference type="NCBI Taxonomy" id="2987524"/>
    <lineage>
        <taxon>Bacteria</taxon>
        <taxon>Pseudomonadati</taxon>
        <taxon>Pseudomonadota</taxon>
        <taxon>Betaproteobacteria</taxon>
        <taxon>Burkholderiales</taxon>
        <taxon>Oxalobacteraceae</taxon>
        <taxon>Janthinobacterium</taxon>
    </lineage>
</organism>
<dbReference type="SUPFAM" id="SSF56925">
    <property type="entry name" value="OMPA-like"/>
    <property type="match status" value="1"/>
</dbReference>
<dbReference type="Proteomes" id="UP001221208">
    <property type="component" value="Unassembled WGS sequence"/>
</dbReference>
<evidence type="ECO:0000256" key="2">
    <source>
        <dbReference type="SAM" id="SignalP"/>
    </source>
</evidence>
<sequence length="226" mass="23481">MKFSLNSAAQLLALAAAMAAAPGASAQSAGQWTLKAGVNKITPKVTSGDVSAPALPHSKGAVSSDTQPVLIVAYGLSDNISAEVDLGLPYKHTISGAGAIEGTGKLGTVEALPPTAFIQYRFFTPAAKVRPYVGLGATYAYFQKATGSAQMTAITNIGGQATTFKIDNKLAATLQAGIVLALNERWYADLAVTKTFLKTKVRFSTGQTQDMTLDPLAVSFGIGYKF</sequence>
<dbReference type="PANTHER" id="PTHR36920">
    <property type="match status" value="1"/>
</dbReference>
<protein>
    <submittedName>
        <fullName evidence="3">Outer membrane beta-barrel protein</fullName>
    </submittedName>
</protein>
<dbReference type="InterPro" id="IPR005618">
    <property type="entry name" value="OMPW"/>
</dbReference>
<keyword evidence="4" id="KW-1185">Reference proteome</keyword>